<organism evidence="3 4">
    <name type="scientific">Acanthosepion pharaonis</name>
    <name type="common">Pharaoh cuttlefish</name>
    <name type="synonym">Sepia pharaonis</name>
    <dbReference type="NCBI Taxonomy" id="158019"/>
    <lineage>
        <taxon>Eukaryota</taxon>
        <taxon>Metazoa</taxon>
        <taxon>Spiralia</taxon>
        <taxon>Lophotrochozoa</taxon>
        <taxon>Mollusca</taxon>
        <taxon>Cephalopoda</taxon>
        <taxon>Coleoidea</taxon>
        <taxon>Decapodiformes</taxon>
        <taxon>Sepiida</taxon>
        <taxon>Sepiina</taxon>
        <taxon>Sepiidae</taxon>
        <taxon>Acanthosepion</taxon>
    </lineage>
</organism>
<dbReference type="EMBL" id="CAHIKZ030000580">
    <property type="protein sequence ID" value="CAE1227683.1"/>
    <property type="molecule type" value="Genomic_DNA"/>
</dbReference>
<reference evidence="3" key="1">
    <citation type="submission" date="2021-01" db="EMBL/GenBank/DDBJ databases">
        <authorList>
            <person name="Li R."/>
            <person name="Bekaert M."/>
        </authorList>
    </citation>
    <scope>NUCLEOTIDE SEQUENCE</scope>
    <source>
        <strain evidence="3">Farmed</strain>
    </source>
</reference>
<evidence type="ECO:0000313" key="3">
    <source>
        <dbReference type="EMBL" id="CAE1227683.1"/>
    </source>
</evidence>
<comment type="caution">
    <text evidence="3">The sequence shown here is derived from an EMBL/GenBank/DDBJ whole genome shotgun (WGS) entry which is preliminary data.</text>
</comment>
<evidence type="ECO:0000313" key="4">
    <source>
        <dbReference type="Proteomes" id="UP000597762"/>
    </source>
</evidence>
<evidence type="ECO:0000256" key="1">
    <source>
        <dbReference type="ARBA" id="ARBA00009319"/>
    </source>
</evidence>
<accession>A0A812BJ32</accession>
<feature type="compositionally biased region" description="Basic residues" evidence="2">
    <location>
        <begin position="231"/>
        <end position="245"/>
    </location>
</feature>
<dbReference type="PANTHER" id="PTHR32003:SF1">
    <property type="entry name" value="PROTEIN FAM199X"/>
    <property type="match status" value="1"/>
</dbReference>
<keyword evidence="4" id="KW-1185">Reference proteome</keyword>
<dbReference type="Pfam" id="PF15814">
    <property type="entry name" value="FAM199X"/>
    <property type="match status" value="1"/>
</dbReference>
<dbReference type="PANTHER" id="PTHR32003">
    <property type="entry name" value="PROTEIN FAM199X"/>
    <property type="match status" value="1"/>
</dbReference>
<dbReference type="Proteomes" id="UP000597762">
    <property type="component" value="Unassembled WGS sequence"/>
</dbReference>
<dbReference type="InterPro" id="IPR029672">
    <property type="entry name" value="FAM199X_fam"/>
</dbReference>
<protein>
    <submittedName>
        <fullName evidence="3">Uncharacterized protein</fullName>
    </submittedName>
</protein>
<dbReference type="AlphaFoldDB" id="A0A812BJ32"/>
<sequence>MIDGSSVISSVWSMDNSLPDVSDIFSFSQLDLIESDWSQGREFENRFGTNELEYSEECDRLFNFGLDSQSLNANLLDAEIGVPSIQTNYLYEIDSNPLNLSHFECEHGSISSQTNLSDSVDFGIVDVCDYSQSSSPKSELKHWKDIVNCHLQWSHLTSNEQASVIWGLAQYIITLSPRERGDVMKILNPDVKLSHINALNLVDSCLFTDTKFKLIQSYLKNHRPTSVSSKTIHKTSTKKKSQKRKISKIDDPIMKKVEQAVKEKESGLFKKEIVVSLSTHEAADEDIDIDIIG</sequence>
<dbReference type="OrthoDB" id="6365484at2759"/>
<feature type="region of interest" description="Disordered" evidence="2">
    <location>
        <begin position="226"/>
        <end position="245"/>
    </location>
</feature>
<gene>
    <name evidence="3" type="ORF">SPHA_16474</name>
</gene>
<comment type="similarity">
    <text evidence="1">Belongs to the FAM199 family.</text>
</comment>
<proteinExistence type="inferred from homology"/>
<evidence type="ECO:0000256" key="2">
    <source>
        <dbReference type="SAM" id="MobiDB-lite"/>
    </source>
</evidence>
<name>A0A812BJ32_ACAPH</name>